<protein>
    <submittedName>
        <fullName evidence="6">Unannotated protein</fullName>
    </submittedName>
</protein>
<organism evidence="6">
    <name type="scientific">freshwater metagenome</name>
    <dbReference type="NCBI Taxonomy" id="449393"/>
    <lineage>
        <taxon>unclassified sequences</taxon>
        <taxon>metagenomes</taxon>
        <taxon>ecological metagenomes</taxon>
    </lineage>
</organism>
<keyword evidence="1" id="KW-0285">Flavoprotein</keyword>
<dbReference type="SUPFAM" id="SSF51679">
    <property type="entry name" value="Bacterial luciferase-like"/>
    <property type="match status" value="1"/>
</dbReference>
<keyword evidence="3" id="KW-0560">Oxidoreductase</keyword>
<keyword evidence="2" id="KW-0288">FMN</keyword>
<dbReference type="InterPro" id="IPR011251">
    <property type="entry name" value="Luciferase-like_dom"/>
</dbReference>
<name>A0A6J6AU05_9ZZZZ</name>
<dbReference type="GO" id="GO:0008726">
    <property type="term" value="F:alkanesulfonate monooxygenase activity"/>
    <property type="evidence" value="ECO:0007669"/>
    <property type="project" value="TreeGrafter"/>
</dbReference>
<dbReference type="Pfam" id="PF00296">
    <property type="entry name" value="Bac_luciferase"/>
    <property type="match status" value="1"/>
</dbReference>
<dbReference type="InterPro" id="IPR050172">
    <property type="entry name" value="SsuD_RutA_monooxygenase"/>
</dbReference>
<evidence type="ECO:0000259" key="5">
    <source>
        <dbReference type="Pfam" id="PF00296"/>
    </source>
</evidence>
<evidence type="ECO:0000256" key="1">
    <source>
        <dbReference type="ARBA" id="ARBA00022630"/>
    </source>
</evidence>
<accession>A0A6J6AU05</accession>
<dbReference type="EMBL" id="CAEZYU010000058">
    <property type="protein sequence ID" value="CAB4745165.1"/>
    <property type="molecule type" value="Genomic_DNA"/>
</dbReference>
<evidence type="ECO:0000256" key="3">
    <source>
        <dbReference type="ARBA" id="ARBA00023002"/>
    </source>
</evidence>
<dbReference type="InterPro" id="IPR036661">
    <property type="entry name" value="Luciferase-like_sf"/>
</dbReference>
<dbReference type="EMBL" id="CAFBMG010000028">
    <property type="protein sequence ID" value="CAB4895292.1"/>
    <property type="molecule type" value="Genomic_DNA"/>
</dbReference>
<dbReference type="AlphaFoldDB" id="A0A6J6AU05"/>
<evidence type="ECO:0000256" key="4">
    <source>
        <dbReference type="ARBA" id="ARBA00023033"/>
    </source>
</evidence>
<dbReference type="NCBIfam" id="TIGR03621">
    <property type="entry name" value="F420_MSMEG_2516"/>
    <property type="match status" value="1"/>
</dbReference>
<dbReference type="PANTHER" id="PTHR42847">
    <property type="entry name" value="ALKANESULFONATE MONOOXYGENASE"/>
    <property type="match status" value="1"/>
</dbReference>
<keyword evidence="4" id="KW-0503">Monooxygenase</keyword>
<evidence type="ECO:0000313" key="8">
    <source>
        <dbReference type="EMBL" id="CAB4895292.1"/>
    </source>
</evidence>
<dbReference type="InterPro" id="IPR019923">
    <property type="entry name" value="Lucif-like_OxRdtase_MSMEG_2516"/>
</dbReference>
<reference evidence="6" key="1">
    <citation type="submission" date="2020-05" db="EMBL/GenBank/DDBJ databases">
        <authorList>
            <person name="Chiriac C."/>
            <person name="Salcher M."/>
            <person name="Ghai R."/>
            <person name="Kavagutti S V."/>
        </authorList>
    </citation>
    <scope>NUCLEOTIDE SEQUENCE</scope>
</reference>
<dbReference type="EMBL" id="CAEZSF010000009">
    <property type="protein sequence ID" value="CAB4530302.1"/>
    <property type="molecule type" value="Genomic_DNA"/>
</dbReference>
<sequence length="318" mass="34017">MPSPPSSLRPITFGVQCSSPQSPTARSWAELARKVEDLGFTRLTVADHLDEQLAPVPALMAAANATSHLRIGSLVFCNDYRHPAMLAKEAATLDLLSDGRLDFGIGAGWMRSDYERAGISMDSPGERIDRLEEAIQVILGLFSEGPYSFSGRHYHIEGLAGLPKPTQLPHPPLCIGGGGKRVLQLAARYANIIGLNPKLTAGVIDSSVGADATEAATDRKLAWIAEAAGDRFSELEIQVRTQIVIITNERHAVAESLAAGFGLSTEEALKTPHALAGTSEQIVEDLLYRRERFGITSVGVDMDAIDTLGPVIAALDGR</sequence>
<dbReference type="PANTHER" id="PTHR42847:SF4">
    <property type="entry name" value="ALKANESULFONATE MONOOXYGENASE-RELATED"/>
    <property type="match status" value="1"/>
</dbReference>
<evidence type="ECO:0000313" key="6">
    <source>
        <dbReference type="EMBL" id="CAB4530302.1"/>
    </source>
</evidence>
<evidence type="ECO:0000313" key="7">
    <source>
        <dbReference type="EMBL" id="CAB4745165.1"/>
    </source>
</evidence>
<proteinExistence type="predicted"/>
<gene>
    <name evidence="6" type="ORF">UFOPK1358_00198</name>
    <name evidence="7" type="ORF">UFOPK2766_01318</name>
    <name evidence="8" type="ORF">UFOPK3519_00540</name>
</gene>
<dbReference type="Gene3D" id="3.20.20.30">
    <property type="entry name" value="Luciferase-like domain"/>
    <property type="match status" value="1"/>
</dbReference>
<feature type="domain" description="Luciferase-like" evidence="5">
    <location>
        <begin position="17"/>
        <end position="277"/>
    </location>
</feature>
<evidence type="ECO:0000256" key="2">
    <source>
        <dbReference type="ARBA" id="ARBA00022643"/>
    </source>
</evidence>
<dbReference type="GO" id="GO:0046306">
    <property type="term" value="P:alkanesulfonate catabolic process"/>
    <property type="evidence" value="ECO:0007669"/>
    <property type="project" value="TreeGrafter"/>
</dbReference>